<dbReference type="AlphaFoldDB" id="A0A0R2DZ71"/>
<dbReference type="EMBL" id="AYYH01000065">
    <property type="protein sequence ID" value="KRN08595.1"/>
    <property type="molecule type" value="Genomic_DNA"/>
</dbReference>
<organism evidence="1 2">
    <name type="scientific">Liquorilactobacillus mali KCTC 3596 = DSM 20444</name>
    <dbReference type="NCBI Taxonomy" id="1046596"/>
    <lineage>
        <taxon>Bacteria</taxon>
        <taxon>Bacillati</taxon>
        <taxon>Bacillota</taxon>
        <taxon>Bacilli</taxon>
        <taxon>Lactobacillales</taxon>
        <taxon>Lactobacillaceae</taxon>
        <taxon>Liquorilactobacillus</taxon>
    </lineage>
</organism>
<reference evidence="1 2" key="1">
    <citation type="journal article" date="2015" name="Genome Announc.">
        <title>Expanding the biotechnology potential of lactobacilli through comparative genomics of 213 strains and associated genera.</title>
        <authorList>
            <person name="Sun Z."/>
            <person name="Harris H.M."/>
            <person name="McCann A."/>
            <person name="Guo C."/>
            <person name="Argimon S."/>
            <person name="Zhang W."/>
            <person name="Yang X."/>
            <person name="Jeffery I.B."/>
            <person name="Cooney J.C."/>
            <person name="Kagawa T.F."/>
            <person name="Liu W."/>
            <person name="Song Y."/>
            <person name="Salvetti E."/>
            <person name="Wrobel A."/>
            <person name="Rasinkangas P."/>
            <person name="Parkhill J."/>
            <person name="Rea M.C."/>
            <person name="O'Sullivan O."/>
            <person name="Ritari J."/>
            <person name="Douillard F.P."/>
            <person name="Paul Ross R."/>
            <person name="Yang R."/>
            <person name="Briner A.E."/>
            <person name="Felis G.E."/>
            <person name="de Vos W.M."/>
            <person name="Barrangou R."/>
            <person name="Klaenhammer T.R."/>
            <person name="Caufield P.W."/>
            <person name="Cui Y."/>
            <person name="Zhang H."/>
            <person name="O'Toole P.W."/>
        </authorList>
    </citation>
    <scope>NUCLEOTIDE SEQUENCE [LARGE SCALE GENOMIC DNA]</scope>
    <source>
        <strain evidence="1 2">DSM 20444</strain>
    </source>
</reference>
<proteinExistence type="predicted"/>
<accession>A0A0R2DZ71</accession>
<dbReference type="Proteomes" id="UP000050898">
    <property type="component" value="Unassembled WGS sequence"/>
</dbReference>
<keyword evidence="2" id="KW-1185">Reference proteome</keyword>
<sequence length="180" mass="21179">MGDGMKMEIPRGFQVVEMIRAPFNQQIVNIKRYQKEAKIEYNGPHITIVEDNHGIIREFSKLITKNNFMLPNDNKARLIAERTIDKYDPQRLLKLTFIEIEDQVRYFWSKDGQKNEVPILWVKYGDSDGAFSWVGIAGKGEVVEYERQAYYDYVNGKGKTEQWTNDNWLLGHKNLFLNQK</sequence>
<protein>
    <submittedName>
        <fullName evidence="1">Uncharacterized protein</fullName>
    </submittedName>
</protein>
<dbReference type="PATRIC" id="fig|1046596.6.peg.2257"/>
<gene>
    <name evidence="1" type="ORF">FD00_GL002153</name>
</gene>
<evidence type="ECO:0000313" key="1">
    <source>
        <dbReference type="EMBL" id="KRN08595.1"/>
    </source>
</evidence>
<comment type="caution">
    <text evidence="1">The sequence shown here is derived from an EMBL/GenBank/DDBJ whole genome shotgun (WGS) entry which is preliminary data.</text>
</comment>
<evidence type="ECO:0000313" key="2">
    <source>
        <dbReference type="Proteomes" id="UP000050898"/>
    </source>
</evidence>
<name>A0A0R2DZ71_9LACO</name>